<feature type="domain" description="Cyclic nucleotide-binding" evidence="1">
    <location>
        <begin position="159"/>
        <end position="262"/>
    </location>
</feature>
<dbReference type="Pfam" id="PF00027">
    <property type="entry name" value="cNMP_binding"/>
    <property type="match status" value="1"/>
</dbReference>
<dbReference type="CDD" id="cd00158">
    <property type="entry name" value="RHOD"/>
    <property type="match status" value="1"/>
</dbReference>
<dbReference type="GO" id="GO:0005829">
    <property type="term" value="C:cytosol"/>
    <property type="evidence" value="ECO:0007669"/>
    <property type="project" value="TreeGrafter"/>
</dbReference>
<reference evidence="3 4" key="1">
    <citation type="journal article" date="2010" name="J. Bacteriol.">
        <title>Genome sequence of the oligotrophic marine Gammaproteobacterium HTCC2143, isolated from the Oregon Coast.</title>
        <authorList>
            <person name="Oh H.M."/>
            <person name="Kang I."/>
            <person name="Ferriera S."/>
            <person name="Giovannoni S.J."/>
            <person name="Cho J.C."/>
        </authorList>
    </citation>
    <scope>NUCLEOTIDE SEQUENCE [LARGE SCALE GENOMIC DNA]</scope>
    <source>
        <strain evidence="3 4">HTCC2143</strain>
    </source>
</reference>
<dbReference type="InterPro" id="IPR036873">
    <property type="entry name" value="Rhodanese-like_dom_sf"/>
</dbReference>
<protein>
    <submittedName>
        <fullName evidence="3">cAMP-binding protein-catabolite gene activator and regulatory subunit of cAMP-dependent protein kinase</fullName>
    </submittedName>
</protein>
<dbReference type="SUPFAM" id="SSF51206">
    <property type="entry name" value="cAMP-binding domain-like"/>
    <property type="match status" value="2"/>
</dbReference>
<evidence type="ECO:0000313" key="3">
    <source>
        <dbReference type="EMBL" id="EAW31576.1"/>
    </source>
</evidence>
<dbReference type="InterPro" id="IPR050503">
    <property type="entry name" value="cAMP-dep_PK_reg_su-like"/>
</dbReference>
<dbReference type="PROSITE" id="PS50042">
    <property type="entry name" value="CNMP_BINDING_3"/>
    <property type="match status" value="2"/>
</dbReference>
<organism evidence="3 4">
    <name type="scientific">marine gamma proteobacterium HTCC2143</name>
    <dbReference type="NCBI Taxonomy" id="247633"/>
    <lineage>
        <taxon>Bacteria</taxon>
        <taxon>Pseudomonadati</taxon>
        <taxon>Pseudomonadota</taxon>
        <taxon>Gammaproteobacteria</taxon>
        <taxon>Cellvibrionales</taxon>
        <taxon>Spongiibacteraceae</taxon>
        <taxon>BD1-7 clade</taxon>
    </lineage>
</organism>
<evidence type="ECO:0000259" key="1">
    <source>
        <dbReference type="PROSITE" id="PS50042"/>
    </source>
</evidence>
<dbReference type="SMART" id="SM00100">
    <property type="entry name" value="cNMP"/>
    <property type="match status" value="2"/>
</dbReference>
<dbReference type="InterPro" id="IPR001763">
    <property type="entry name" value="Rhodanese-like_dom"/>
</dbReference>
<dbReference type="eggNOG" id="COG0664">
    <property type="taxonomic scope" value="Bacteria"/>
</dbReference>
<keyword evidence="3" id="KW-0418">Kinase</keyword>
<dbReference type="PANTHER" id="PTHR11635">
    <property type="entry name" value="CAMP-DEPENDENT PROTEIN KINASE REGULATORY CHAIN"/>
    <property type="match status" value="1"/>
</dbReference>
<dbReference type="OrthoDB" id="9814704at2"/>
<dbReference type="GO" id="GO:0016301">
    <property type="term" value="F:kinase activity"/>
    <property type="evidence" value="ECO:0007669"/>
    <property type="project" value="UniProtKB-KW"/>
</dbReference>
<dbReference type="AlphaFoldDB" id="A0YCQ7"/>
<dbReference type="GO" id="GO:0034236">
    <property type="term" value="F:protein kinase A catalytic subunit binding"/>
    <property type="evidence" value="ECO:0007669"/>
    <property type="project" value="TreeGrafter"/>
</dbReference>
<dbReference type="Gene3D" id="2.60.120.10">
    <property type="entry name" value="Jelly Rolls"/>
    <property type="match status" value="2"/>
</dbReference>
<dbReference type="eggNOG" id="COG0607">
    <property type="taxonomic scope" value="Bacteria"/>
</dbReference>
<evidence type="ECO:0000313" key="4">
    <source>
        <dbReference type="Proteomes" id="UP000004931"/>
    </source>
</evidence>
<gene>
    <name evidence="3" type="ORF">GP2143_08499</name>
</gene>
<evidence type="ECO:0000259" key="2">
    <source>
        <dbReference type="PROSITE" id="PS50206"/>
    </source>
</evidence>
<dbReference type="GO" id="GO:0030552">
    <property type="term" value="F:cAMP binding"/>
    <property type="evidence" value="ECO:0007669"/>
    <property type="project" value="TreeGrafter"/>
</dbReference>
<feature type="domain" description="Cyclic nucleotide-binding" evidence="1">
    <location>
        <begin position="18"/>
        <end position="118"/>
    </location>
</feature>
<dbReference type="InterPro" id="IPR014710">
    <property type="entry name" value="RmlC-like_jellyroll"/>
</dbReference>
<dbReference type="InterPro" id="IPR018490">
    <property type="entry name" value="cNMP-bd_dom_sf"/>
</dbReference>
<proteinExistence type="predicted"/>
<name>A0YCQ7_9GAMM</name>
<feature type="domain" description="Rhodanese" evidence="2">
    <location>
        <begin position="277"/>
        <end position="354"/>
    </location>
</feature>
<keyword evidence="3" id="KW-0808">Transferase</keyword>
<dbReference type="Proteomes" id="UP000004931">
    <property type="component" value="Unassembled WGS sequence"/>
</dbReference>
<dbReference type="EMBL" id="AAVT01000003">
    <property type="protein sequence ID" value="EAW31576.1"/>
    <property type="molecule type" value="Genomic_DNA"/>
</dbReference>
<dbReference type="SUPFAM" id="SSF52821">
    <property type="entry name" value="Rhodanese/Cell cycle control phosphatase"/>
    <property type="match status" value="1"/>
</dbReference>
<dbReference type="Gene3D" id="3.40.250.10">
    <property type="entry name" value="Rhodanese-like domain"/>
    <property type="match status" value="1"/>
</dbReference>
<comment type="caution">
    <text evidence="3">The sequence shown here is derived from an EMBL/GenBank/DDBJ whole genome shotgun (WGS) entry which is preliminary data.</text>
</comment>
<dbReference type="GO" id="GO:0004862">
    <property type="term" value="F:cAMP-dependent protein kinase inhibitor activity"/>
    <property type="evidence" value="ECO:0007669"/>
    <property type="project" value="TreeGrafter"/>
</dbReference>
<dbReference type="GO" id="GO:0005952">
    <property type="term" value="C:cAMP-dependent protein kinase complex"/>
    <property type="evidence" value="ECO:0007669"/>
    <property type="project" value="InterPro"/>
</dbReference>
<dbReference type="PROSITE" id="PS50206">
    <property type="entry name" value="RHODANESE_3"/>
    <property type="match status" value="1"/>
</dbReference>
<dbReference type="CDD" id="cd00038">
    <property type="entry name" value="CAP_ED"/>
    <property type="match status" value="2"/>
</dbReference>
<dbReference type="PANTHER" id="PTHR11635:SF152">
    <property type="entry name" value="CAMP-DEPENDENT PROTEIN KINASE TYPE I REGULATORY SUBUNIT-RELATED"/>
    <property type="match status" value="1"/>
</dbReference>
<keyword evidence="4" id="KW-1185">Reference proteome</keyword>
<sequence>MTAITDSELADYIHRFSPLDKVLKKNRSRLMNHINLQFFSKGTTIIRSFDHNSMAYFLVDGSVEIRESFDHRLILSAGEKSTRESLQSHLDHAGSAKIKAAEDCHLLTIDLQHLDAILVAEKDYSINYLDEGGVSLDDDALIDDNFQEDWENVFIRSSLTENLSNTMIHQLMSQLENITVLAGECIVKANTPGDYFYLIKQGTASVQTAANGPFKGERFRLNAGNYFGDEALVADTTRNATVTMSTDGLLGRLNIDAFNSLIKCRLVEPLPRETLQGSPEMKVIDVRFATEFKRDHREGADNIPISFLRLQLDQLSSSALYIITPDNDRRAELATYIMRQAGFQAYYGFDPPPE</sequence>
<dbReference type="InterPro" id="IPR000595">
    <property type="entry name" value="cNMP-bd_dom"/>
</dbReference>
<accession>A0YCQ7</accession>
<dbReference type="STRING" id="247633.GP2143_08499"/>